<dbReference type="PROSITE" id="PS50850">
    <property type="entry name" value="MFS"/>
    <property type="match status" value="1"/>
</dbReference>
<dbReference type="SUPFAM" id="SSF103473">
    <property type="entry name" value="MFS general substrate transporter"/>
    <property type="match status" value="1"/>
</dbReference>
<dbReference type="PANTHER" id="PTHR23508:SF10">
    <property type="entry name" value="CARBOXYLIC ACID TRANSPORTER PROTEIN HOMOLOG"/>
    <property type="match status" value="1"/>
</dbReference>
<evidence type="ECO:0000256" key="2">
    <source>
        <dbReference type="ARBA" id="ARBA00022692"/>
    </source>
</evidence>
<evidence type="ECO:0000256" key="5">
    <source>
        <dbReference type="SAM" id="Phobius"/>
    </source>
</evidence>
<proteinExistence type="predicted"/>
<organism evidence="7">
    <name type="scientific">uncultured Rubrobacteraceae bacterium</name>
    <dbReference type="NCBI Taxonomy" id="349277"/>
    <lineage>
        <taxon>Bacteria</taxon>
        <taxon>Bacillati</taxon>
        <taxon>Actinomycetota</taxon>
        <taxon>Rubrobacteria</taxon>
        <taxon>Rubrobacterales</taxon>
        <taxon>Rubrobacteraceae</taxon>
        <taxon>environmental samples</taxon>
    </lineage>
</organism>
<dbReference type="PROSITE" id="PS00217">
    <property type="entry name" value="SUGAR_TRANSPORT_2"/>
    <property type="match status" value="1"/>
</dbReference>
<name>A0A6J4PKK2_9ACTN</name>
<dbReference type="InterPro" id="IPR011701">
    <property type="entry name" value="MFS"/>
</dbReference>
<feature type="transmembrane region" description="Helical" evidence="5">
    <location>
        <begin position="127"/>
        <end position="146"/>
    </location>
</feature>
<feature type="transmembrane region" description="Helical" evidence="5">
    <location>
        <begin position="229"/>
        <end position="249"/>
    </location>
</feature>
<feature type="transmembrane region" description="Helical" evidence="5">
    <location>
        <begin position="298"/>
        <end position="316"/>
    </location>
</feature>
<protein>
    <submittedName>
        <fullName evidence="7">Benzoate MFS transporter BenK</fullName>
    </submittedName>
</protein>
<dbReference type="GO" id="GO:0005886">
    <property type="term" value="C:plasma membrane"/>
    <property type="evidence" value="ECO:0007669"/>
    <property type="project" value="UniProtKB-SubCell"/>
</dbReference>
<dbReference type="InterPro" id="IPR020846">
    <property type="entry name" value="MFS_dom"/>
</dbReference>
<evidence type="ECO:0000313" key="7">
    <source>
        <dbReference type="EMBL" id="CAA9418558.1"/>
    </source>
</evidence>
<feature type="transmembrane region" description="Helical" evidence="5">
    <location>
        <begin position="357"/>
        <end position="379"/>
    </location>
</feature>
<evidence type="ECO:0000256" key="4">
    <source>
        <dbReference type="ARBA" id="ARBA00023136"/>
    </source>
</evidence>
<feature type="transmembrane region" description="Helical" evidence="5">
    <location>
        <begin position="68"/>
        <end position="88"/>
    </location>
</feature>
<keyword evidence="3 5" id="KW-1133">Transmembrane helix</keyword>
<feature type="transmembrane region" description="Helical" evidence="5">
    <location>
        <begin position="35"/>
        <end position="56"/>
    </location>
</feature>
<dbReference type="Gene3D" id="1.20.1250.20">
    <property type="entry name" value="MFS general substrate transporter like domains"/>
    <property type="match status" value="2"/>
</dbReference>
<gene>
    <name evidence="7" type="ORF">AVDCRST_MAG78-862</name>
</gene>
<feature type="transmembrane region" description="Helical" evidence="5">
    <location>
        <begin position="94"/>
        <end position="115"/>
    </location>
</feature>
<dbReference type="InterPro" id="IPR005829">
    <property type="entry name" value="Sugar_transporter_CS"/>
</dbReference>
<evidence type="ECO:0000256" key="3">
    <source>
        <dbReference type="ARBA" id="ARBA00022989"/>
    </source>
</evidence>
<dbReference type="EMBL" id="CADCVB010000064">
    <property type="protein sequence ID" value="CAA9418558.1"/>
    <property type="molecule type" value="Genomic_DNA"/>
</dbReference>
<feature type="domain" description="Major facilitator superfamily (MFS) profile" evidence="6">
    <location>
        <begin position="1"/>
        <end position="415"/>
    </location>
</feature>
<evidence type="ECO:0000259" key="6">
    <source>
        <dbReference type="PROSITE" id="PS50850"/>
    </source>
</evidence>
<keyword evidence="4 5" id="KW-0472">Membrane</keyword>
<dbReference type="Pfam" id="PF07690">
    <property type="entry name" value="MFS_1"/>
    <property type="match status" value="1"/>
</dbReference>
<feature type="transmembrane region" description="Helical" evidence="5">
    <location>
        <begin position="391"/>
        <end position="410"/>
    </location>
</feature>
<sequence length="432" mass="45815">MAICFASIVFDGYDLIVYGTVVPALLEYRDWNLTAVEAGAIGSYALIGMLFGAMMVGTITDIVGRRKIMLFCISWFSLFMGLCAIAPSPELLGLFRFIAGLGLGGVVPTAIALTIEYAPPHRRSFTNALMFSGYSVGGILAALLAIPLLPAFGWRVMFAIGLAPLVLIVPLAYKFMPESISFLVANGRREEAEELARRHGISLDPEASNNSSDEASTWKDKLRALFSRSYALATGLFWISCFIGLLLVYGLNTWLSQIMLEAGYPLGSALSFLLVLNLGAILGTPLAGAAADRFGSKPVTAVGFLIAAASIALLSAQPPLWAIYVLVALAGVGSVGTTIIVNAYTARYYPADRRATALGWSLAFGRLGAILGPLYGGYVISSTASQLGFEWNFYAFAVPALLGTLVVLLVPRSPAAEREPSPSEARGAAPTS</sequence>
<reference evidence="7" key="1">
    <citation type="submission" date="2020-02" db="EMBL/GenBank/DDBJ databases">
        <authorList>
            <person name="Meier V. D."/>
        </authorList>
    </citation>
    <scope>NUCLEOTIDE SEQUENCE</scope>
    <source>
        <strain evidence="7">AVDCRST_MAG78</strain>
    </source>
</reference>
<dbReference type="InterPro" id="IPR036259">
    <property type="entry name" value="MFS_trans_sf"/>
</dbReference>
<dbReference type="AlphaFoldDB" id="A0A6J4PKK2"/>
<accession>A0A6J4PKK2</accession>
<evidence type="ECO:0000256" key="1">
    <source>
        <dbReference type="ARBA" id="ARBA00004651"/>
    </source>
</evidence>
<comment type="subcellular location">
    <subcellularLocation>
        <location evidence="1">Cell membrane</location>
        <topology evidence="1">Multi-pass membrane protein</topology>
    </subcellularLocation>
</comment>
<keyword evidence="2 5" id="KW-0812">Transmembrane</keyword>
<feature type="transmembrane region" description="Helical" evidence="5">
    <location>
        <begin position="269"/>
        <end position="291"/>
    </location>
</feature>
<feature type="transmembrane region" description="Helical" evidence="5">
    <location>
        <begin position="322"/>
        <end position="345"/>
    </location>
</feature>
<feature type="transmembrane region" description="Helical" evidence="5">
    <location>
        <begin position="152"/>
        <end position="173"/>
    </location>
</feature>
<dbReference type="GO" id="GO:0046943">
    <property type="term" value="F:carboxylic acid transmembrane transporter activity"/>
    <property type="evidence" value="ECO:0007669"/>
    <property type="project" value="TreeGrafter"/>
</dbReference>
<dbReference type="CDD" id="cd17365">
    <property type="entry name" value="MFS_PcaK_like"/>
    <property type="match status" value="1"/>
</dbReference>
<dbReference type="PANTHER" id="PTHR23508">
    <property type="entry name" value="CARBOXYLIC ACID TRANSPORTER PROTEIN HOMOLOG"/>
    <property type="match status" value="1"/>
</dbReference>